<accession>A0A8H3C8C0</accession>
<dbReference type="InterPro" id="IPR002401">
    <property type="entry name" value="Cyt_P450_E_grp-I"/>
</dbReference>
<keyword evidence="6" id="KW-0560">Oxidoreductase</keyword>
<keyword evidence="7 9" id="KW-0408">Iron</keyword>
<dbReference type="PANTHER" id="PTHR24305:SF166">
    <property type="entry name" value="CYTOCHROME P450 12A4, MITOCHONDRIAL-RELATED"/>
    <property type="match status" value="1"/>
</dbReference>
<keyword evidence="4 9" id="KW-0349">Heme</keyword>
<gene>
    <name evidence="10" type="ORF">RDB_LOCUS197200</name>
</gene>
<keyword evidence="8" id="KW-0503">Monooxygenase</keyword>
<dbReference type="InterPro" id="IPR050121">
    <property type="entry name" value="Cytochrome_P450_monoxygenase"/>
</dbReference>
<dbReference type="Pfam" id="PF00067">
    <property type="entry name" value="p450"/>
    <property type="match status" value="1"/>
</dbReference>
<evidence type="ECO:0000256" key="1">
    <source>
        <dbReference type="ARBA" id="ARBA00001971"/>
    </source>
</evidence>
<evidence type="ECO:0000256" key="5">
    <source>
        <dbReference type="ARBA" id="ARBA00022723"/>
    </source>
</evidence>
<evidence type="ECO:0000256" key="3">
    <source>
        <dbReference type="ARBA" id="ARBA00010617"/>
    </source>
</evidence>
<dbReference type="GO" id="GO:0004497">
    <property type="term" value="F:monooxygenase activity"/>
    <property type="evidence" value="ECO:0007669"/>
    <property type="project" value="UniProtKB-KW"/>
</dbReference>
<evidence type="ECO:0008006" key="12">
    <source>
        <dbReference type="Google" id="ProtNLM"/>
    </source>
</evidence>
<comment type="cofactor">
    <cofactor evidence="1 9">
        <name>heme</name>
        <dbReference type="ChEBI" id="CHEBI:30413"/>
    </cofactor>
</comment>
<evidence type="ECO:0000313" key="11">
    <source>
        <dbReference type="Proteomes" id="UP000663841"/>
    </source>
</evidence>
<evidence type="ECO:0000313" key="10">
    <source>
        <dbReference type="EMBL" id="CAE6477763.1"/>
    </source>
</evidence>
<organism evidence="10 11">
    <name type="scientific">Rhizoctonia solani</name>
    <dbReference type="NCBI Taxonomy" id="456999"/>
    <lineage>
        <taxon>Eukaryota</taxon>
        <taxon>Fungi</taxon>
        <taxon>Dikarya</taxon>
        <taxon>Basidiomycota</taxon>
        <taxon>Agaricomycotina</taxon>
        <taxon>Agaricomycetes</taxon>
        <taxon>Cantharellales</taxon>
        <taxon>Ceratobasidiaceae</taxon>
        <taxon>Rhizoctonia</taxon>
    </lineage>
</organism>
<evidence type="ECO:0000256" key="6">
    <source>
        <dbReference type="ARBA" id="ARBA00023002"/>
    </source>
</evidence>
<dbReference type="AlphaFoldDB" id="A0A8H3C8C0"/>
<dbReference type="Gene3D" id="1.10.630.10">
    <property type="entry name" value="Cytochrome P450"/>
    <property type="match status" value="1"/>
</dbReference>
<name>A0A8H3C8C0_9AGAM</name>
<proteinExistence type="inferred from homology"/>
<comment type="caution">
    <text evidence="10">The sequence shown here is derived from an EMBL/GenBank/DDBJ whole genome shotgun (WGS) entry which is preliminary data.</text>
</comment>
<dbReference type="GO" id="GO:0016705">
    <property type="term" value="F:oxidoreductase activity, acting on paired donors, with incorporation or reduction of molecular oxygen"/>
    <property type="evidence" value="ECO:0007669"/>
    <property type="project" value="InterPro"/>
</dbReference>
<dbReference type="InterPro" id="IPR036396">
    <property type="entry name" value="Cyt_P450_sf"/>
</dbReference>
<dbReference type="PRINTS" id="PR00385">
    <property type="entry name" value="P450"/>
</dbReference>
<dbReference type="PANTHER" id="PTHR24305">
    <property type="entry name" value="CYTOCHROME P450"/>
    <property type="match status" value="1"/>
</dbReference>
<evidence type="ECO:0000256" key="9">
    <source>
        <dbReference type="PIRSR" id="PIRSR602401-1"/>
    </source>
</evidence>
<comment type="pathway">
    <text evidence="2">Secondary metabolite biosynthesis.</text>
</comment>
<dbReference type="Proteomes" id="UP000663841">
    <property type="component" value="Unassembled WGS sequence"/>
</dbReference>
<protein>
    <recommendedName>
        <fullName evidence="12">Cytochrome P450 family protein</fullName>
    </recommendedName>
</protein>
<dbReference type="CDD" id="cd11069">
    <property type="entry name" value="CYP_FUM15-like"/>
    <property type="match status" value="1"/>
</dbReference>
<dbReference type="GO" id="GO:0005506">
    <property type="term" value="F:iron ion binding"/>
    <property type="evidence" value="ECO:0007669"/>
    <property type="project" value="InterPro"/>
</dbReference>
<evidence type="ECO:0000256" key="8">
    <source>
        <dbReference type="ARBA" id="ARBA00023033"/>
    </source>
</evidence>
<reference evidence="10" key="1">
    <citation type="submission" date="2021-01" db="EMBL/GenBank/DDBJ databases">
        <authorList>
            <person name="Kaushik A."/>
        </authorList>
    </citation>
    <scope>NUCLEOTIDE SEQUENCE</scope>
    <source>
        <strain evidence="10">AG3-T5</strain>
    </source>
</reference>
<keyword evidence="5 9" id="KW-0479">Metal-binding</keyword>
<dbReference type="InterPro" id="IPR001128">
    <property type="entry name" value="Cyt_P450"/>
</dbReference>
<dbReference type="EMBL" id="CAJMWW010000642">
    <property type="protein sequence ID" value="CAE6477763.1"/>
    <property type="molecule type" value="Genomic_DNA"/>
</dbReference>
<comment type="similarity">
    <text evidence="3">Belongs to the cytochrome P450 family.</text>
</comment>
<evidence type="ECO:0000256" key="7">
    <source>
        <dbReference type="ARBA" id="ARBA00023004"/>
    </source>
</evidence>
<dbReference type="SUPFAM" id="SSF48264">
    <property type="entry name" value="Cytochrome P450"/>
    <property type="match status" value="1"/>
</dbReference>
<dbReference type="PRINTS" id="PR00463">
    <property type="entry name" value="EP450I"/>
</dbReference>
<feature type="binding site" description="axial binding residue" evidence="9">
    <location>
        <position position="513"/>
    </location>
    <ligand>
        <name>heme</name>
        <dbReference type="ChEBI" id="CHEBI:30413"/>
    </ligand>
    <ligandPart>
        <name>Fe</name>
        <dbReference type="ChEBI" id="CHEBI:18248"/>
    </ligandPart>
</feature>
<dbReference type="GO" id="GO:0020037">
    <property type="term" value="F:heme binding"/>
    <property type="evidence" value="ECO:0007669"/>
    <property type="project" value="InterPro"/>
</dbReference>
<evidence type="ECO:0000256" key="2">
    <source>
        <dbReference type="ARBA" id="ARBA00005179"/>
    </source>
</evidence>
<evidence type="ECO:0000256" key="4">
    <source>
        <dbReference type="ARBA" id="ARBA00022617"/>
    </source>
</evidence>
<sequence>MSSSPIISLAALRSLLDGALQSESGALLDILETAKQHSNQLGLVILGLLTARSIYPIFKRSIAFRQLDGPKPESALWGDEGLLFRPETSLTAHEELLNTYGSVCKIKGMFGEDRLWVADPRAMHDIVQKAYDSFHEPEPFLVWMRLATGNHLLTTHGHKHKMQRKILNPVFTARHMRNYSHFYCYCPSASKAQANGGTSGVIDIYPWMGNVSLEMVGQAGMGYSFGVMEGEESAYLKASHHLFPTMNALWYVRPFLTTLVNLGSSAFRRAVVDCLPFKKVQELKDIADIMDGTAVHIYQKKKTALANGSLELEIAAGQDIISMLLKQNEVVSPEEQMTEEEIIAHVNALVFAGNDTTSGALTKTLYLLAQHPDVQDRVREEVQEAHRLYGRDLDYDQLNSLAFLDAVCRESLRLWAPAQMQERVACVDYNLPLHYPVKSKDGKTMISNIHVPKGTHIYLSLSSTNRDKHTWGEDADKFNPYRWLEPIPPSVSESKIPGVYSNMMTFLGGPRSCIGFKFAQLEMKIVLSLLISRFKFELGSEDFEWISAGVLRPHVRGKDGAIDFARGPTLPMKITVL</sequence>